<dbReference type="SMART" id="SM00867">
    <property type="entry name" value="YceI"/>
    <property type="match status" value="1"/>
</dbReference>
<dbReference type="EMBL" id="BSTJ01000003">
    <property type="protein sequence ID" value="GLY74435.1"/>
    <property type="molecule type" value="Genomic_DNA"/>
</dbReference>
<accession>A0A9W6VN78</accession>
<comment type="caution">
    <text evidence="3">The sequence shown here is derived from an EMBL/GenBank/DDBJ whole genome shotgun (WGS) entry which is preliminary data.</text>
</comment>
<evidence type="ECO:0000259" key="2">
    <source>
        <dbReference type="SMART" id="SM00867"/>
    </source>
</evidence>
<evidence type="ECO:0000313" key="3">
    <source>
        <dbReference type="EMBL" id="GLY74435.1"/>
    </source>
</evidence>
<proteinExistence type="inferred from homology"/>
<dbReference type="Pfam" id="PF04264">
    <property type="entry name" value="YceI"/>
    <property type="match status" value="1"/>
</dbReference>
<gene>
    <name evidence="3" type="ORF">Airi01_027020</name>
</gene>
<evidence type="ECO:0000256" key="1">
    <source>
        <dbReference type="ARBA" id="ARBA00008812"/>
    </source>
</evidence>
<name>A0A9W6VN78_9ACTN</name>
<dbReference type="SUPFAM" id="SSF101874">
    <property type="entry name" value="YceI-like"/>
    <property type="match status" value="1"/>
</dbReference>
<dbReference type="Gene3D" id="2.40.128.110">
    <property type="entry name" value="Lipid/polyisoprenoid-binding, YceI-like"/>
    <property type="match status" value="1"/>
</dbReference>
<reference evidence="3" key="1">
    <citation type="submission" date="2023-03" db="EMBL/GenBank/DDBJ databases">
        <title>Actinoallomurus iriomotensis NBRC 103681.</title>
        <authorList>
            <person name="Ichikawa N."/>
            <person name="Sato H."/>
            <person name="Tonouchi N."/>
        </authorList>
    </citation>
    <scope>NUCLEOTIDE SEQUENCE</scope>
    <source>
        <strain evidence="3">NBRC 103681</strain>
    </source>
</reference>
<dbReference type="PANTHER" id="PTHR34406">
    <property type="entry name" value="PROTEIN YCEI"/>
    <property type="match status" value="1"/>
</dbReference>
<feature type="domain" description="Lipid/polyisoprenoid-binding YceI-like" evidence="2">
    <location>
        <begin position="10"/>
        <end position="184"/>
    </location>
</feature>
<sequence>MASMALTSGTYALGPASGTLRLRTGRSGLGRRAGHDLTIEVTRWSGEAAIDLDDPSACAVTAEMDPASFEVVEGGGGVMALTAADRIEILKTVREKILKTRAHPVIRFRSTEVSGTPSAFTIEGELTIMDVTRPVTVHGRISGERLTGEATVVQSRWGIKPYSALFGQLRLADEVKIEFDSEPAG</sequence>
<dbReference type="Proteomes" id="UP001165135">
    <property type="component" value="Unassembled WGS sequence"/>
</dbReference>
<dbReference type="InterPro" id="IPR007372">
    <property type="entry name" value="Lipid/polyisoprenoid-bd_YceI"/>
</dbReference>
<evidence type="ECO:0000313" key="4">
    <source>
        <dbReference type="Proteomes" id="UP001165135"/>
    </source>
</evidence>
<dbReference type="InterPro" id="IPR036761">
    <property type="entry name" value="TTHA0802/YceI-like_sf"/>
</dbReference>
<comment type="similarity">
    <text evidence="1">Belongs to the UPF0312 family.</text>
</comment>
<dbReference type="AlphaFoldDB" id="A0A9W6VN78"/>
<dbReference type="PANTHER" id="PTHR34406:SF1">
    <property type="entry name" value="PROTEIN YCEI"/>
    <property type="match status" value="1"/>
</dbReference>
<organism evidence="3 4">
    <name type="scientific">Actinoallomurus iriomotensis</name>
    <dbReference type="NCBI Taxonomy" id="478107"/>
    <lineage>
        <taxon>Bacteria</taxon>
        <taxon>Bacillati</taxon>
        <taxon>Actinomycetota</taxon>
        <taxon>Actinomycetes</taxon>
        <taxon>Streptosporangiales</taxon>
        <taxon>Thermomonosporaceae</taxon>
        <taxon>Actinoallomurus</taxon>
    </lineage>
</organism>
<protein>
    <submittedName>
        <fullName evidence="3">Polyisoprenoid-binding protein</fullName>
    </submittedName>
</protein>